<evidence type="ECO:0000256" key="2">
    <source>
        <dbReference type="ARBA" id="ARBA00009310"/>
    </source>
</evidence>
<sequence length="598" mass="68978">MAEVEPVAAVVPPQQPQERASFFSVAKGLIVRALIIYFISSFFRRPQPTQTPTDVVHPPKPPAVNYFPEAAEFDLFVFLSEDEFFSNYSDKDSLVWYQEGLKYGDWYGGPNSDGSYAISKTVTATPNLQNNGSIFLHVIVALSEDGINSPLRIVKKKQLNKFLKINYISTKNLLTGERSASPKAQEKAETIKHEVLSHWHPNITVNIVVDQTAWVEGSIPAPLNEYIYFLPNSKMYKPVVFINDYWNLIRDYKPLNETVEILDLHITFQPISMFKWQLYASQEMRGKLMSGPLNFASMLSGDNQDEADQDTLKEAMLETNPYLLGLSAIVSLAHTVFEFLAFKNDIQFWKSRQSLEGLSVKSVLFNVLQSVIVLLYVLDNDTNPLIKMSCFVGLAIELWKVKKVVDVSLDRENTIFGIPRIKLTDKSTYVQSHTKEYDDLAFNYLSKALFPLLICYAIYSLIYEEHRGWYSWVLGMLYGFLLMFGFITMTPQLFINYKMKSVAHLPWRMMTYKALNTFIDDIFAFIIKMPTLYRLGCFRDDIVFFIFLYQRWIYRVDPKRVNEYGFRGEHDEDLAEVQDGTVPEDKSQPKSIEDKKKD</sequence>
<keyword evidence="4 7" id="KW-1133">Transmembrane helix</keyword>
<organism evidence="8 9">
    <name type="scientific">Artemia franciscana</name>
    <name type="common">Brine shrimp</name>
    <name type="synonym">Artemia sanfranciscana</name>
    <dbReference type="NCBI Taxonomy" id="6661"/>
    <lineage>
        <taxon>Eukaryota</taxon>
        <taxon>Metazoa</taxon>
        <taxon>Ecdysozoa</taxon>
        <taxon>Arthropoda</taxon>
        <taxon>Crustacea</taxon>
        <taxon>Branchiopoda</taxon>
        <taxon>Anostraca</taxon>
        <taxon>Artemiidae</taxon>
        <taxon>Artemia</taxon>
    </lineage>
</organism>
<comment type="caution">
    <text evidence="8">The sequence shown here is derived from an EMBL/GenBank/DDBJ whole genome shotgun (WGS) entry which is preliminary data.</text>
</comment>
<feature type="transmembrane region" description="Helical" evidence="7">
    <location>
        <begin position="444"/>
        <end position="463"/>
    </location>
</feature>
<dbReference type="Proteomes" id="UP001187531">
    <property type="component" value="Unassembled WGS sequence"/>
</dbReference>
<evidence type="ECO:0000256" key="5">
    <source>
        <dbReference type="ARBA" id="ARBA00023136"/>
    </source>
</evidence>
<evidence type="ECO:0000256" key="3">
    <source>
        <dbReference type="ARBA" id="ARBA00022692"/>
    </source>
</evidence>
<dbReference type="PANTHER" id="PTHR21347:SF14">
    <property type="entry name" value="LIPID SCRAMBLASE CLPTM1-RELATED"/>
    <property type="match status" value="1"/>
</dbReference>
<feature type="compositionally biased region" description="Basic and acidic residues" evidence="6">
    <location>
        <begin position="583"/>
        <end position="598"/>
    </location>
</feature>
<evidence type="ECO:0000313" key="9">
    <source>
        <dbReference type="Proteomes" id="UP001187531"/>
    </source>
</evidence>
<evidence type="ECO:0000313" key="8">
    <source>
        <dbReference type="EMBL" id="KAK2728062.1"/>
    </source>
</evidence>
<dbReference type="AlphaFoldDB" id="A0AA88IVB7"/>
<name>A0AA88IVB7_ARTSF</name>
<feature type="region of interest" description="Disordered" evidence="6">
    <location>
        <begin position="572"/>
        <end position="598"/>
    </location>
</feature>
<keyword evidence="9" id="KW-1185">Reference proteome</keyword>
<keyword evidence="3 7" id="KW-0812">Transmembrane</keyword>
<evidence type="ECO:0000256" key="1">
    <source>
        <dbReference type="ARBA" id="ARBA00004141"/>
    </source>
</evidence>
<reference evidence="8" key="1">
    <citation type="submission" date="2023-07" db="EMBL/GenBank/DDBJ databases">
        <title>Chromosome-level genome assembly of Artemia franciscana.</title>
        <authorList>
            <person name="Jo E."/>
        </authorList>
    </citation>
    <scope>NUCLEOTIDE SEQUENCE</scope>
    <source>
        <tissue evidence="8">Whole body</tissue>
    </source>
</reference>
<evidence type="ECO:0000256" key="4">
    <source>
        <dbReference type="ARBA" id="ARBA00022989"/>
    </source>
</evidence>
<evidence type="ECO:0000256" key="6">
    <source>
        <dbReference type="SAM" id="MobiDB-lite"/>
    </source>
</evidence>
<dbReference type="Pfam" id="PF05602">
    <property type="entry name" value="CLPTM1"/>
    <property type="match status" value="1"/>
</dbReference>
<dbReference type="EMBL" id="JAVRJZ010000001">
    <property type="protein sequence ID" value="KAK2728062.1"/>
    <property type="molecule type" value="Genomic_DNA"/>
</dbReference>
<comment type="similarity">
    <text evidence="2">Belongs to the CLPTM1 family.</text>
</comment>
<dbReference type="PANTHER" id="PTHR21347">
    <property type="entry name" value="CLEFT LIP AND PALATE ASSOCIATED TRANSMEMBRANE PROTEIN-RELATED"/>
    <property type="match status" value="1"/>
</dbReference>
<feature type="transmembrane region" description="Helical" evidence="7">
    <location>
        <begin position="20"/>
        <end position="39"/>
    </location>
</feature>
<dbReference type="GO" id="GO:0016020">
    <property type="term" value="C:membrane"/>
    <property type="evidence" value="ECO:0007669"/>
    <property type="project" value="UniProtKB-SubCell"/>
</dbReference>
<feature type="transmembrane region" description="Helical" evidence="7">
    <location>
        <begin position="362"/>
        <end position="378"/>
    </location>
</feature>
<dbReference type="InterPro" id="IPR008429">
    <property type="entry name" value="CLPTM1"/>
</dbReference>
<keyword evidence="5 7" id="KW-0472">Membrane</keyword>
<feature type="transmembrane region" description="Helical" evidence="7">
    <location>
        <begin position="469"/>
        <end position="490"/>
    </location>
</feature>
<protein>
    <submittedName>
        <fullName evidence="8">Uncharacterized protein</fullName>
    </submittedName>
</protein>
<gene>
    <name evidence="8" type="ORF">QYM36_008516</name>
</gene>
<dbReference type="GO" id="GO:0012505">
    <property type="term" value="C:endomembrane system"/>
    <property type="evidence" value="ECO:0007669"/>
    <property type="project" value="TreeGrafter"/>
</dbReference>
<proteinExistence type="inferred from homology"/>
<comment type="subcellular location">
    <subcellularLocation>
        <location evidence="1">Membrane</location>
        <topology evidence="1">Multi-pass membrane protein</topology>
    </subcellularLocation>
</comment>
<feature type="transmembrane region" description="Helical" evidence="7">
    <location>
        <begin position="322"/>
        <end position="342"/>
    </location>
</feature>
<evidence type="ECO:0000256" key="7">
    <source>
        <dbReference type="SAM" id="Phobius"/>
    </source>
</evidence>
<accession>A0AA88IVB7</accession>